<sequence>MSAALLNCETVMKSLIERLRASLLGVARQAIDDIWYHLEQFYEAVKDKFGDTLKPFQQFLRSQLELLLKGIQHVLQEYRKFKAEHPYIVAIAEIVAGIGLSAGFIVAMIYLSPAILGALGFGPLGPIAGTFAATFQSTFYGGYACGLFSILQSVSMTGILGWPAVAILTGLAAVAIGRIGRLASKRACSKQFVAYQRNIDPGDEVELKFEYDDSRDSGPVKIDSIVSYCEAL</sequence>
<evidence type="ECO:0000256" key="4">
    <source>
        <dbReference type="ARBA" id="ARBA00022989"/>
    </source>
</evidence>
<evidence type="ECO:0000256" key="1">
    <source>
        <dbReference type="ARBA" id="ARBA00004141"/>
    </source>
</evidence>
<comment type="similarity">
    <text evidence="2">Belongs to the IFI6/IFI27 family.</text>
</comment>
<dbReference type="Gene3D" id="6.10.110.10">
    <property type="match status" value="1"/>
</dbReference>
<comment type="subcellular location">
    <subcellularLocation>
        <location evidence="1">Membrane</location>
        <topology evidence="1">Multi-pass membrane protein</topology>
    </subcellularLocation>
</comment>
<gene>
    <name evidence="7" type="ORF">AAF712_014939</name>
</gene>
<evidence type="ECO:0000256" key="5">
    <source>
        <dbReference type="ARBA" id="ARBA00023136"/>
    </source>
</evidence>
<organism evidence="7 8">
    <name type="scientific">Marasmius tenuissimus</name>
    <dbReference type="NCBI Taxonomy" id="585030"/>
    <lineage>
        <taxon>Eukaryota</taxon>
        <taxon>Fungi</taxon>
        <taxon>Dikarya</taxon>
        <taxon>Basidiomycota</taxon>
        <taxon>Agaricomycotina</taxon>
        <taxon>Agaricomycetes</taxon>
        <taxon>Agaricomycetidae</taxon>
        <taxon>Agaricales</taxon>
        <taxon>Marasmiineae</taxon>
        <taxon>Marasmiaceae</taxon>
        <taxon>Marasmius</taxon>
    </lineage>
</organism>
<keyword evidence="8" id="KW-1185">Reference proteome</keyword>
<evidence type="ECO:0000256" key="6">
    <source>
        <dbReference type="SAM" id="Phobius"/>
    </source>
</evidence>
<feature type="transmembrane region" description="Helical" evidence="6">
    <location>
        <begin position="159"/>
        <end position="180"/>
    </location>
</feature>
<keyword evidence="3 6" id="KW-0812">Transmembrane</keyword>
<evidence type="ECO:0000313" key="8">
    <source>
        <dbReference type="Proteomes" id="UP001437256"/>
    </source>
</evidence>
<comment type="caution">
    <text evidence="7">The sequence shown here is derived from an EMBL/GenBank/DDBJ whole genome shotgun (WGS) entry which is preliminary data.</text>
</comment>
<name>A0ABR2ZC86_9AGAR</name>
<protein>
    <submittedName>
        <fullName evidence="7">Uncharacterized protein</fullName>
    </submittedName>
</protein>
<dbReference type="Pfam" id="PF06140">
    <property type="entry name" value="Ifi-6-16"/>
    <property type="match status" value="1"/>
</dbReference>
<keyword evidence="5 6" id="KW-0472">Membrane</keyword>
<proteinExistence type="inferred from homology"/>
<feature type="transmembrane region" description="Helical" evidence="6">
    <location>
        <begin position="87"/>
        <end position="111"/>
    </location>
</feature>
<evidence type="ECO:0000256" key="2">
    <source>
        <dbReference type="ARBA" id="ARBA00007262"/>
    </source>
</evidence>
<dbReference type="InterPro" id="IPR009311">
    <property type="entry name" value="IFI6/IFI27-like"/>
</dbReference>
<dbReference type="EMBL" id="JBBXMP010000322">
    <property type="protein sequence ID" value="KAL0058398.1"/>
    <property type="molecule type" value="Genomic_DNA"/>
</dbReference>
<evidence type="ECO:0000256" key="3">
    <source>
        <dbReference type="ARBA" id="ARBA00022692"/>
    </source>
</evidence>
<reference evidence="7 8" key="1">
    <citation type="submission" date="2024-05" db="EMBL/GenBank/DDBJ databases">
        <title>A draft genome resource for the thread blight pathogen Marasmius tenuissimus strain MS-2.</title>
        <authorList>
            <person name="Yulfo-Soto G.E."/>
            <person name="Baruah I.K."/>
            <person name="Amoako-Attah I."/>
            <person name="Bukari Y."/>
            <person name="Meinhardt L.W."/>
            <person name="Bailey B.A."/>
            <person name="Cohen S.P."/>
        </authorList>
    </citation>
    <scope>NUCLEOTIDE SEQUENCE [LARGE SCALE GENOMIC DNA]</scope>
    <source>
        <strain evidence="7 8">MS-2</strain>
    </source>
</reference>
<dbReference type="InterPro" id="IPR038213">
    <property type="entry name" value="IFI6/IFI27-like_sf"/>
</dbReference>
<accession>A0ABR2ZC86</accession>
<evidence type="ECO:0000313" key="7">
    <source>
        <dbReference type="EMBL" id="KAL0058398.1"/>
    </source>
</evidence>
<keyword evidence="4 6" id="KW-1133">Transmembrane helix</keyword>
<dbReference type="Proteomes" id="UP001437256">
    <property type="component" value="Unassembled WGS sequence"/>
</dbReference>